<dbReference type="Proteomes" id="UP000238479">
    <property type="component" value="Chromosome 2"/>
</dbReference>
<keyword evidence="7 24" id="KW-0808">Transferase</keyword>
<dbReference type="PROSITE" id="PS50011">
    <property type="entry name" value="PROTEIN_KINASE_DOM"/>
    <property type="match status" value="1"/>
</dbReference>
<dbReference type="InterPro" id="IPR008271">
    <property type="entry name" value="Ser/Thr_kinase_AS"/>
</dbReference>
<keyword evidence="17" id="KW-0325">Glycoprotein</keyword>
<evidence type="ECO:0000256" key="6">
    <source>
        <dbReference type="ARBA" id="ARBA00022614"/>
    </source>
</evidence>
<proteinExistence type="inferred from homology"/>
<feature type="domain" description="Protein kinase" evidence="23">
    <location>
        <begin position="108"/>
        <end position="359"/>
    </location>
</feature>
<evidence type="ECO:0000256" key="4">
    <source>
        <dbReference type="ARBA" id="ARBA00022527"/>
    </source>
</evidence>
<sequence length="380" mass="41898">MSSNSLQGEIPTGGPFKNFSAESFVLNQGLCGASQFQVPPCKRKTRMSILKYVIPGILSAMLLATSIFWMLMFCRKKNANAAAHTILTPQVLWRRVSYLELLSATDGFNESNLIGTGGFGSVYKGTLSDGIEVAIKVFNLELEGAFTSFEVECEVLSNVYHRNLVKVISCCSQIDFKGLRLDIMIDVASALEYLHQGYEVPIVHCDLKPSNILLDDNMVAHVADFGIARLLSGGDSMTQTMTLATIGYIAPEYGTEGIVTRRGDVYSFGIIVMETFTRRKPTDEIYVGGMRINQWVTNFLVADAIVEVMDSTLLGTEEDHDFMSKECSSSIMRLAVVCSAESPEERINMQEAVAILKTIKIKFSKDSTARGKVLSRRPIS</sequence>
<evidence type="ECO:0000256" key="13">
    <source>
        <dbReference type="ARBA" id="ARBA00022840"/>
    </source>
</evidence>
<evidence type="ECO:0000256" key="22">
    <source>
        <dbReference type="SAM" id="Phobius"/>
    </source>
</evidence>
<keyword evidence="3" id="KW-1003">Cell membrane</keyword>
<evidence type="ECO:0000256" key="11">
    <source>
        <dbReference type="ARBA" id="ARBA00022741"/>
    </source>
</evidence>
<keyword evidence="14 22" id="KW-1133">Transmembrane helix</keyword>
<keyword evidence="10" id="KW-0677">Repeat</keyword>
<evidence type="ECO:0000256" key="10">
    <source>
        <dbReference type="ARBA" id="ARBA00022737"/>
    </source>
</evidence>
<dbReference type="InterPro" id="IPR017441">
    <property type="entry name" value="Protein_kinase_ATP_BS"/>
</dbReference>
<dbReference type="InterPro" id="IPR032675">
    <property type="entry name" value="LRR_dom_sf"/>
</dbReference>
<evidence type="ECO:0000256" key="15">
    <source>
        <dbReference type="ARBA" id="ARBA00023136"/>
    </source>
</evidence>
<dbReference type="EC" id="2.7.11.1" evidence="2"/>
<evidence type="ECO:0000256" key="12">
    <source>
        <dbReference type="ARBA" id="ARBA00022777"/>
    </source>
</evidence>
<evidence type="ECO:0000256" key="2">
    <source>
        <dbReference type="ARBA" id="ARBA00012513"/>
    </source>
</evidence>
<evidence type="ECO:0000256" key="21">
    <source>
        <dbReference type="RuleBase" id="RU000304"/>
    </source>
</evidence>
<dbReference type="SMART" id="SM00220">
    <property type="entry name" value="S_TKc"/>
    <property type="match status" value="1"/>
</dbReference>
<evidence type="ECO:0000256" key="19">
    <source>
        <dbReference type="ARBA" id="ARBA00048679"/>
    </source>
</evidence>
<keyword evidence="11 20" id="KW-0547">Nucleotide-binding</keyword>
<evidence type="ECO:0000256" key="20">
    <source>
        <dbReference type="PROSITE-ProRule" id="PRU10141"/>
    </source>
</evidence>
<dbReference type="Pfam" id="PF00069">
    <property type="entry name" value="Pkinase"/>
    <property type="match status" value="1"/>
</dbReference>
<dbReference type="GO" id="GO:0005524">
    <property type="term" value="F:ATP binding"/>
    <property type="evidence" value="ECO:0007669"/>
    <property type="project" value="UniProtKB-UniRule"/>
</dbReference>
<reference evidence="24 25" key="1">
    <citation type="journal article" date="2018" name="Nat. Genet.">
        <title>The Rosa genome provides new insights in the design of modern roses.</title>
        <authorList>
            <person name="Bendahmane M."/>
        </authorList>
    </citation>
    <scope>NUCLEOTIDE SEQUENCE [LARGE SCALE GENOMIC DNA]</scope>
    <source>
        <strain evidence="25">cv. Old Blush</strain>
    </source>
</reference>
<keyword evidence="25" id="KW-1185">Reference proteome</keyword>
<evidence type="ECO:0000256" key="5">
    <source>
        <dbReference type="ARBA" id="ARBA00022553"/>
    </source>
</evidence>
<accession>A0A2P6RR42</accession>
<keyword evidence="5" id="KW-0597">Phosphoprotein</keyword>
<evidence type="ECO:0000256" key="17">
    <source>
        <dbReference type="ARBA" id="ARBA00023180"/>
    </source>
</evidence>
<dbReference type="PROSITE" id="PS00108">
    <property type="entry name" value="PROTEIN_KINASE_ST"/>
    <property type="match status" value="1"/>
</dbReference>
<dbReference type="Gene3D" id="3.80.10.10">
    <property type="entry name" value="Ribonuclease Inhibitor"/>
    <property type="match status" value="1"/>
</dbReference>
<dbReference type="FunFam" id="3.30.200.20:FF:000661">
    <property type="entry name" value="Serine-threonine protein kinase plant-type"/>
    <property type="match status" value="1"/>
</dbReference>
<comment type="catalytic activity">
    <reaction evidence="19">
        <text>L-seryl-[protein] + ATP = O-phospho-L-seryl-[protein] + ADP + H(+)</text>
        <dbReference type="Rhea" id="RHEA:17989"/>
        <dbReference type="Rhea" id="RHEA-COMP:9863"/>
        <dbReference type="Rhea" id="RHEA-COMP:11604"/>
        <dbReference type="ChEBI" id="CHEBI:15378"/>
        <dbReference type="ChEBI" id="CHEBI:29999"/>
        <dbReference type="ChEBI" id="CHEBI:30616"/>
        <dbReference type="ChEBI" id="CHEBI:83421"/>
        <dbReference type="ChEBI" id="CHEBI:456216"/>
        <dbReference type="EC" id="2.7.11.1"/>
    </reaction>
</comment>
<dbReference type="InterPro" id="IPR001245">
    <property type="entry name" value="Ser-Thr/Tyr_kinase_cat_dom"/>
</dbReference>
<comment type="catalytic activity">
    <reaction evidence="18">
        <text>L-threonyl-[protein] + ATP = O-phospho-L-threonyl-[protein] + ADP + H(+)</text>
        <dbReference type="Rhea" id="RHEA:46608"/>
        <dbReference type="Rhea" id="RHEA-COMP:11060"/>
        <dbReference type="Rhea" id="RHEA-COMP:11605"/>
        <dbReference type="ChEBI" id="CHEBI:15378"/>
        <dbReference type="ChEBI" id="CHEBI:30013"/>
        <dbReference type="ChEBI" id="CHEBI:30616"/>
        <dbReference type="ChEBI" id="CHEBI:61977"/>
        <dbReference type="ChEBI" id="CHEBI:456216"/>
        <dbReference type="EC" id="2.7.11.1"/>
    </reaction>
</comment>
<keyword evidence="12" id="KW-0418">Kinase</keyword>
<organism evidence="24 25">
    <name type="scientific">Rosa chinensis</name>
    <name type="common">China rose</name>
    <dbReference type="NCBI Taxonomy" id="74649"/>
    <lineage>
        <taxon>Eukaryota</taxon>
        <taxon>Viridiplantae</taxon>
        <taxon>Streptophyta</taxon>
        <taxon>Embryophyta</taxon>
        <taxon>Tracheophyta</taxon>
        <taxon>Spermatophyta</taxon>
        <taxon>Magnoliopsida</taxon>
        <taxon>eudicotyledons</taxon>
        <taxon>Gunneridae</taxon>
        <taxon>Pentapetalae</taxon>
        <taxon>rosids</taxon>
        <taxon>fabids</taxon>
        <taxon>Rosales</taxon>
        <taxon>Rosaceae</taxon>
        <taxon>Rosoideae</taxon>
        <taxon>Rosoideae incertae sedis</taxon>
        <taxon>Rosa</taxon>
    </lineage>
</organism>
<dbReference type="Gramene" id="PRQ48890">
    <property type="protein sequence ID" value="PRQ48890"/>
    <property type="gene ID" value="RchiOBHm_Chr2g0115761"/>
</dbReference>
<dbReference type="PANTHER" id="PTHR27008">
    <property type="entry name" value="OS04G0122200 PROTEIN"/>
    <property type="match status" value="1"/>
</dbReference>
<dbReference type="PANTHER" id="PTHR27008:SF585">
    <property type="entry name" value="PROTEIN KINASE DOMAIN-CONTAINING PROTEIN"/>
    <property type="match status" value="1"/>
</dbReference>
<dbReference type="EMBL" id="PDCK01000040">
    <property type="protein sequence ID" value="PRQ48890.1"/>
    <property type="molecule type" value="Genomic_DNA"/>
</dbReference>
<dbReference type="Pfam" id="PF07714">
    <property type="entry name" value="PK_Tyr_Ser-Thr"/>
    <property type="match status" value="1"/>
</dbReference>
<gene>
    <name evidence="24" type="ORF">RchiOBHm_Chr2g0115761</name>
</gene>
<feature type="transmembrane region" description="Helical" evidence="22">
    <location>
        <begin position="52"/>
        <end position="72"/>
    </location>
</feature>
<evidence type="ECO:0000313" key="24">
    <source>
        <dbReference type="EMBL" id="PRQ48890.1"/>
    </source>
</evidence>
<evidence type="ECO:0000256" key="16">
    <source>
        <dbReference type="ARBA" id="ARBA00023170"/>
    </source>
</evidence>
<evidence type="ECO:0000256" key="1">
    <source>
        <dbReference type="ARBA" id="ARBA00004162"/>
    </source>
</evidence>
<evidence type="ECO:0000256" key="3">
    <source>
        <dbReference type="ARBA" id="ARBA00022475"/>
    </source>
</evidence>
<dbReference type="GO" id="GO:0004674">
    <property type="term" value="F:protein serine/threonine kinase activity"/>
    <property type="evidence" value="ECO:0007669"/>
    <property type="project" value="UniProtKB-KW"/>
</dbReference>
<name>A0A2P6RR42_ROSCH</name>
<comment type="similarity">
    <text evidence="21">Belongs to the protein kinase superfamily.</text>
</comment>
<evidence type="ECO:0000259" key="23">
    <source>
        <dbReference type="PROSITE" id="PS50011"/>
    </source>
</evidence>
<evidence type="ECO:0000256" key="14">
    <source>
        <dbReference type="ARBA" id="ARBA00022989"/>
    </source>
</evidence>
<keyword evidence="8 22" id="KW-0812">Transmembrane</keyword>
<keyword evidence="9" id="KW-0732">Signal</keyword>
<dbReference type="SUPFAM" id="SSF56112">
    <property type="entry name" value="Protein kinase-like (PK-like)"/>
    <property type="match status" value="1"/>
</dbReference>
<keyword evidence="16" id="KW-0675">Receptor</keyword>
<protein>
    <recommendedName>
        <fullName evidence="2">non-specific serine/threonine protein kinase</fullName>
        <ecNumber evidence="2">2.7.11.1</ecNumber>
    </recommendedName>
</protein>
<dbReference type="Gene3D" id="1.10.510.10">
    <property type="entry name" value="Transferase(Phosphotransferase) domain 1"/>
    <property type="match status" value="1"/>
</dbReference>
<dbReference type="Gene3D" id="3.30.200.20">
    <property type="entry name" value="Phosphorylase Kinase, domain 1"/>
    <property type="match status" value="1"/>
</dbReference>
<feature type="binding site" evidence="20">
    <location>
        <position position="136"/>
    </location>
    <ligand>
        <name>ATP</name>
        <dbReference type="ChEBI" id="CHEBI:30616"/>
    </ligand>
</feature>
<dbReference type="InterPro" id="IPR011009">
    <property type="entry name" value="Kinase-like_dom_sf"/>
</dbReference>
<dbReference type="InterPro" id="IPR000719">
    <property type="entry name" value="Prot_kinase_dom"/>
</dbReference>
<keyword evidence="15 22" id="KW-0472">Membrane</keyword>
<evidence type="ECO:0000256" key="9">
    <source>
        <dbReference type="ARBA" id="ARBA00022729"/>
    </source>
</evidence>
<keyword evidence="6" id="KW-0433">Leucine-rich repeat</keyword>
<evidence type="ECO:0000313" key="25">
    <source>
        <dbReference type="Proteomes" id="UP000238479"/>
    </source>
</evidence>
<dbReference type="InterPro" id="IPR051809">
    <property type="entry name" value="Plant_receptor-like_S/T_kinase"/>
</dbReference>
<dbReference type="PROSITE" id="PS00107">
    <property type="entry name" value="PROTEIN_KINASE_ATP"/>
    <property type="match status" value="1"/>
</dbReference>
<comment type="caution">
    <text evidence="24">The sequence shown here is derived from an EMBL/GenBank/DDBJ whole genome shotgun (WGS) entry which is preliminary data.</text>
</comment>
<keyword evidence="4 21" id="KW-0723">Serine/threonine-protein kinase</keyword>
<dbReference type="FunFam" id="1.10.510.10:FF:000358">
    <property type="entry name" value="Putative leucine-rich repeat receptor-like serine/threonine-protein kinase"/>
    <property type="match status" value="1"/>
</dbReference>
<evidence type="ECO:0000256" key="18">
    <source>
        <dbReference type="ARBA" id="ARBA00047899"/>
    </source>
</evidence>
<comment type="subcellular location">
    <subcellularLocation>
        <location evidence="1">Cell membrane</location>
        <topology evidence="1">Single-pass membrane protein</topology>
    </subcellularLocation>
</comment>
<dbReference type="AlphaFoldDB" id="A0A2P6RR42"/>
<dbReference type="GO" id="GO:0005886">
    <property type="term" value="C:plasma membrane"/>
    <property type="evidence" value="ECO:0007669"/>
    <property type="project" value="UniProtKB-SubCell"/>
</dbReference>
<evidence type="ECO:0000256" key="7">
    <source>
        <dbReference type="ARBA" id="ARBA00022679"/>
    </source>
</evidence>
<dbReference type="OMA" id="GGMRINQ"/>
<evidence type="ECO:0000256" key="8">
    <source>
        <dbReference type="ARBA" id="ARBA00022692"/>
    </source>
</evidence>
<keyword evidence="13 20" id="KW-0067">ATP-binding</keyword>